<keyword evidence="3" id="KW-1185">Reference proteome</keyword>
<protein>
    <submittedName>
        <fullName evidence="2">Uncharacterized protein</fullName>
    </submittedName>
</protein>
<name>A0A8J6BML2_ZIZPA</name>
<evidence type="ECO:0000313" key="2">
    <source>
        <dbReference type="EMBL" id="KAG8090912.1"/>
    </source>
</evidence>
<dbReference type="EMBL" id="JAAALK010000081">
    <property type="protein sequence ID" value="KAG8090912.1"/>
    <property type="molecule type" value="Genomic_DNA"/>
</dbReference>
<comment type="caution">
    <text evidence="2">The sequence shown here is derived from an EMBL/GenBank/DDBJ whole genome shotgun (WGS) entry which is preliminary data.</text>
</comment>
<reference evidence="2" key="2">
    <citation type="submission" date="2021-02" db="EMBL/GenBank/DDBJ databases">
        <authorList>
            <person name="Kimball J.A."/>
            <person name="Haas M.W."/>
            <person name="Macchietto M."/>
            <person name="Kono T."/>
            <person name="Duquette J."/>
            <person name="Shao M."/>
        </authorList>
    </citation>
    <scope>NUCLEOTIDE SEQUENCE</scope>
    <source>
        <tissue evidence="2">Fresh leaf tissue</tissue>
    </source>
</reference>
<accession>A0A8J6BML2</accession>
<evidence type="ECO:0000313" key="3">
    <source>
        <dbReference type="Proteomes" id="UP000729402"/>
    </source>
</evidence>
<feature type="region of interest" description="Disordered" evidence="1">
    <location>
        <begin position="20"/>
        <end position="73"/>
    </location>
</feature>
<evidence type="ECO:0000256" key="1">
    <source>
        <dbReference type="SAM" id="MobiDB-lite"/>
    </source>
</evidence>
<sequence length="73" mass="7823">MPPAAGSGRVRDSRRLVGLVSATSTLDATAPGRRAPPRHHCQPPRRRGQLPRRLGRLACRLKANRGGKPAPNA</sequence>
<feature type="compositionally biased region" description="Basic residues" evidence="1">
    <location>
        <begin position="35"/>
        <end position="55"/>
    </location>
</feature>
<dbReference type="AlphaFoldDB" id="A0A8J6BML2"/>
<proteinExistence type="predicted"/>
<dbReference type="Proteomes" id="UP000729402">
    <property type="component" value="Unassembled WGS sequence"/>
</dbReference>
<gene>
    <name evidence="2" type="ORF">GUJ93_ZPchr0011g26972</name>
</gene>
<organism evidence="2 3">
    <name type="scientific">Zizania palustris</name>
    <name type="common">Northern wild rice</name>
    <dbReference type="NCBI Taxonomy" id="103762"/>
    <lineage>
        <taxon>Eukaryota</taxon>
        <taxon>Viridiplantae</taxon>
        <taxon>Streptophyta</taxon>
        <taxon>Embryophyta</taxon>
        <taxon>Tracheophyta</taxon>
        <taxon>Spermatophyta</taxon>
        <taxon>Magnoliopsida</taxon>
        <taxon>Liliopsida</taxon>
        <taxon>Poales</taxon>
        <taxon>Poaceae</taxon>
        <taxon>BOP clade</taxon>
        <taxon>Oryzoideae</taxon>
        <taxon>Oryzeae</taxon>
        <taxon>Zizaniinae</taxon>
        <taxon>Zizania</taxon>
    </lineage>
</organism>
<reference evidence="2" key="1">
    <citation type="journal article" date="2021" name="bioRxiv">
        <title>Whole Genome Assembly and Annotation of Northern Wild Rice, Zizania palustris L., Supports a Whole Genome Duplication in the Zizania Genus.</title>
        <authorList>
            <person name="Haas M."/>
            <person name="Kono T."/>
            <person name="Macchietto M."/>
            <person name="Millas R."/>
            <person name="McGilp L."/>
            <person name="Shao M."/>
            <person name="Duquette J."/>
            <person name="Hirsch C.N."/>
            <person name="Kimball J."/>
        </authorList>
    </citation>
    <scope>NUCLEOTIDE SEQUENCE</scope>
    <source>
        <tissue evidence="2">Fresh leaf tissue</tissue>
    </source>
</reference>